<proteinExistence type="inferred from homology"/>
<evidence type="ECO:0000256" key="3">
    <source>
        <dbReference type="ARBA" id="ARBA00004236"/>
    </source>
</evidence>
<name>A0A4Y2KZ23_ARAVE</name>
<dbReference type="PANTHER" id="PTHR23085:SF16">
    <property type="entry name" value="GH28348P"/>
    <property type="match status" value="1"/>
</dbReference>
<dbReference type="InterPro" id="IPR017191">
    <property type="entry name" value="Junctophilin"/>
</dbReference>
<evidence type="ECO:0000256" key="9">
    <source>
        <dbReference type="ARBA" id="ARBA00022989"/>
    </source>
</evidence>
<keyword evidence="7" id="KW-0677">Repeat</keyword>
<accession>A0A4Y2KZ23</accession>
<dbReference type="OrthoDB" id="284854at2759"/>
<evidence type="ECO:0000256" key="11">
    <source>
        <dbReference type="SAM" id="MobiDB-lite"/>
    </source>
</evidence>
<keyword evidence="8" id="KW-0256">Endoplasmic reticulum</keyword>
<comment type="subcellular location">
    <subcellularLocation>
        <location evidence="3">Cell membrane</location>
    </subcellularLocation>
    <subcellularLocation>
        <location evidence="2">Endomembrane system</location>
        <topology evidence="2">Peripheral membrane protein</topology>
    </subcellularLocation>
    <subcellularLocation>
        <location evidence="1">Endoplasmic reticulum membrane</location>
        <topology evidence="1">Single-pass type IV membrane protein</topology>
    </subcellularLocation>
</comment>
<dbReference type="SMART" id="SM00698">
    <property type="entry name" value="MORN"/>
    <property type="match status" value="3"/>
</dbReference>
<organism evidence="12 13">
    <name type="scientific">Araneus ventricosus</name>
    <name type="common">Orbweaver spider</name>
    <name type="synonym">Epeira ventricosa</name>
    <dbReference type="NCBI Taxonomy" id="182803"/>
    <lineage>
        <taxon>Eukaryota</taxon>
        <taxon>Metazoa</taxon>
        <taxon>Ecdysozoa</taxon>
        <taxon>Arthropoda</taxon>
        <taxon>Chelicerata</taxon>
        <taxon>Arachnida</taxon>
        <taxon>Araneae</taxon>
        <taxon>Araneomorphae</taxon>
        <taxon>Entelegynae</taxon>
        <taxon>Araneoidea</taxon>
        <taxon>Araneidae</taxon>
        <taxon>Araneus</taxon>
    </lineage>
</organism>
<dbReference type="GO" id="GO:0005886">
    <property type="term" value="C:plasma membrane"/>
    <property type="evidence" value="ECO:0007669"/>
    <property type="project" value="UniProtKB-SubCell"/>
</dbReference>
<comment type="similarity">
    <text evidence="4">Belongs to the junctophilin family.</text>
</comment>
<evidence type="ECO:0000313" key="12">
    <source>
        <dbReference type="EMBL" id="GBN07310.1"/>
    </source>
</evidence>
<reference evidence="12 13" key="1">
    <citation type="journal article" date="2019" name="Sci. Rep.">
        <title>Orb-weaving spider Araneus ventricosus genome elucidates the spidroin gene catalogue.</title>
        <authorList>
            <person name="Kono N."/>
            <person name="Nakamura H."/>
            <person name="Ohtoshi R."/>
            <person name="Moran D.A.P."/>
            <person name="Shinohara A."/>
            <person name="Yoshida Y."/>
            <person name="Fujiwara M."/>
            <person name="Mori M."/>
            <person name="Tomita M."/>
            <person name="Arakawa K."/>
        </authorList>
    </citation>
    <scope>NUCLEOTIDE SEQUENCE [LARGE SCALE GENOMIC DNA]</scope>
</reference>
<dbReference type="Pfam" id="PF02493">
    <property type="entry name" value="MORN"/>
    <property type="match status" value="3"/>
</dbReference>
<dbReference type="GO" id="GO:0005789">
    <property type="term" value="C:endoplasmic reticulum membrane"/>
    <property type="evidence" value="ECO:0007669"/>
    <property type="project" value="UniProtKB-SubCell"/>
</dbReference>
<keyword evidence="13" id="KW-1185">Reference proteome</keyword>
<feature type="region of interest" description="Disordered" evidence="11">
    <location>
        <begin position="47"/>
        <end position="103"/>
    </location>
</feature>
<evidence type="ECO:0000256" key="7">
    <source>
        <dbReference type="ARBA" id="ARBA00022737"/>
    </source>
</evidence>
<dbReference type="Gene3D" id="2.20.110.10">
    <property type="entry name" value="Histone H3 K4-specific methyltransferase SET7/9 N-terminal domain"/>
    <property type="match status" value="1"/>
</dbReference>
<evidence type="ECO:0000313" key="13">
    <source>
        <dbReference type="Proteomes" id="UP000499080"/>
    </source>
</evidence>
<evidence type="ECO:0000256" key="2">
    <source>
        <dbReference type="ARBA" id="ARBA00004184"/>
    </source>
</evidence>
<dbReference type="GO" id="GO:0030314">
    <property type="term" value="C:junctional membrane complex"/>
    <property type="evidence" value="ECO:0007669"/>
    <property type="project" value="InterPro"/>
</dbReference>
<dbReference type="EMBL" id="BGPR01005149">
    <property type="protein sequence ID" value="GBN07310.1"/>
    <property type="molecule type" value="Genomic_DNA"/>
</dbReference>
<evidence type="ECO:0000256" key="4">
    <source>
        <dbReference type="ARBA" id="ARBA00008599"/>
    </source>
</evidence>
<gene>
    <name evidence="12" type="primary">Jph3_0</name>
    <name evidence="12" type="ORF">AVEN_77096_1</name>
</gene>
<dbReference type="Proteomes" id="UP000499080">
    <property type="component" value="Unassembled WGS sequence"/>
</dbReference>
<evidence type="ECO:0000256" key="5">
    <source>
        <dbReference type="ARBA" id="ARBA00022475"/>
    </source>
</evidence>
<protein>
    <submittedName>
        <fullName evidence="12">Junctophilin-3</fullName>
    </submittedName>
</protein>
<keyword evidence="5" id="KW-1003">Cell membrane</keyword>
<keyword evidence="6" id="KW-0812">Transmembrane</keyword>
<dbReference type="AlphaFoldDB" id="A0A4Y2KZ23"/>
<keyword evidence="9" id="KW-1133">Transmembrane helix</keyword>
<evidence type="ECO:0000256" key="1">
    <source>
        <dbReference type="ARBA" id="ARBA00004163"/>
    </source>
</evidence>
<evidence type="ECO:0000256" key="6">
    <source>
        <dbReference type="ARBA" id="ARBA00022692"/>
    </source>
</evidence>
<dbReference type="SUPFAM" id="SSF82185">
    <property type="entry name" value="Histone H3 K4-specific methyltransferase SET7/9 N-terminal domain"/>
    <property type="match status" value="1"/>
</dbReference>
<keyword evidence="10" id="KW-0472">Membrane</keyword>
<dbReference type="InterPro" id="IPR003409">
    <property type="entry name" value="MORN"/>
</dbReference>
<evidence type="ECO:0000256" key="8">
    <source>
        <dbReference type="ARBA" id="ARBA00022824"/>
    </source>
</evidence>
<evidence type="ECO:0000256" key="10">
    <source>
        <dbReference type="ARBA" id="ARBA00023136"/>
    </source>
</evidence>
<feature type="compositionally biased region" description="Basic and acidic residues" evidence="11">
    <location>
        <begin position="71"/>
        <end position="83"/>
    </location>
</feature>
<dbReference type="PANTHER" id="PTHR23085">
    <property type="entry name" value="GH28348P"/>
    <property type="match status" value="1"/>
</dbReference>
<comment type="caution">
    <text evidence="12">The sequence shown here is derived from an EMBL/GenBank/DDBJ whole genome shotgun (WGS) entry which is preliminary data.</text>
</comment>
<sequence>MIDEDLQKFSESRVMRTIAIGTFQGQWAKGMRHGYGVRSSAPFGLAAHNRRRSLRSSPVPGETPESEDRPEEGRGGFVLRDKTSTGSRSLPDHGKGHSLKALLSKTKRTSYEEELSDRGSDSDATDSSFMVQDEVIDGNVIETYMGEWKNDKRSGFGIAERSDGIKYEGEWYNNKKFGYGRTTFKPLLFVHITEGKPIVISSLHQACFANLQQACIARRGGASCHGVASEDGDSALLVCHKFASSLTRQICHDKFWELDDLLQLLEVKGVWVEVQLDLVGLLLEHCKNWCL</sequence>